<dbReference type="Proteomes" id="UP001219901">
    <property type="component" value="Chromosome"/>
</dbReference>
<keyword evidence="6 7" id="KW-0066">ATP synthesis</keyword>
<keyword evidence="8" id="KW-0175">Coiled coil</keyword>
<evidence type="ECO:0000256" key="6">
    <source>
        <dbReference type="ARBA" id="ARBA00023310"/>
    </source>
</evidence>
<dbReference type="PRINTS" id="PR00125">
    <property type="entry name" value="ATPASEDELTA"/>
</dbReference>
<dbReference type="SUPFAM" id="SSF47928">
    <property type="entry name" value="N-terminal domain of the delta subunit of the F1F0-ATP synthase"/>
    <property type="match status" value="1"/>
</dbReference>
<feature type="coiled-coil region" evidence="8">
    <location>
        <begin position="8"/>
        <end position="35"/>
    </location>
</feature>
<reference evidence="10" key="2">
    <citation type="journal article" date="2023" name="Nat. Commun.">
        <title>Cultivation of marine bacteria of the SAR202 clade.</title>
        <authorList>
            <person name="Lim Y."/>
            <person name="Seo J.H."/>
            <person name="Giovannoni S.J."/>
            <person name="Kang I."/>
            <person name="Cho J.C."/>
        </authorList>
    </citation>
    <scope>NUCLEOTIDE SEQUENCE</scope>
    <source>
        <strain evidence="10">JH1073</strain>
    </source>
</reference>
<comment type="subcellular location">
    <subcellularLocation>
        <location evidence="7">Cell membrane</location>
        <topology evidence="7">Peripheral membrane protein</topology>
    </subcellularLocation>
    <subcellularLocation>
        <location evidence="1">Membrane</location>
    </subcellularLocation>
</comment>
<protein>
    <recommendedName>
        <fullName evidence="7">ATP synthase subunit delta</fullName>
    </recommendedName>
    <alternativeName>
        <fullName evidence="7">ATP synthase F(1) sector subunit delta</fullName>
    </alternativeName>
    <alternativeName>
        <fullName evidence="7">F-type ATPase subunit delta</fullName>
        <shortName evidence="7">F-ATPase subunit delta</shortName>
    </alternativeName>
</protein>
<accession>A0AAJ6CVF0</accession>
<reference evidence="11" key="3">
    <citation type="submission" date="2023-06" db="EMBL/GenBank/DDBJ databases">
        <title>Pangenomics reveal diversification of enzyme families and niche specialization in globally abundant SAR202 bacteria.</title>
        <authorList>
            <person name="Saw J.H.W."/>
        </authorList>
    </citation>
    <scope>NUCLEOTIDE SEQUENCE [LARGE SCALE GENOMIC DNA]</scope>
    <source>
        <strain evidence="11">JH1073</strain>
    </source>
</reference>
<dbReference type="InterPro" id="IPR026015">
    <property type="entry name" value="ATP_synth_OSCP/delta_N_sf"/>
</dbReference>
<keyword evidence="3 7" id="KW-0375">Hydrogen ion transport</keyword>
<gene>
    <name evidence="7 10" type="primary">atpH</name>
    <name evidence="9" type="ORF">GKO46_11695</name>
    <name evidence="10" type="ORF">GKO48_09840</name>
</gene>
<comment type="function">
    <text evidence="7">This protein is part of the stalk that links CF(0) to CF(1). It either transmits conformational changes from CF(0) to CF(1) or is implicated in proton conduction.</text>
</comment>
<comment type="function">
    <text evidence="7">F(1)F(0) ATP synthase produces ATP from ADP in the presence of a proton or sodium gradient. F-type ATPases consist of two structural domains, F(1) containing the extramembraneous catalytic core and F(0) containing the membrane proton channel, linked together by a central stalk and a peripheral stalk. During catalysis, ATP synthesis in the catalytic domain of F(1) is coupled via a rotary mechanism of the central stalk subunits to proton translocation.</text>
</comment>
<comment type="subunit">
    <text evidence="7">F-type ATPases have 2 components, F(1) - the catalytic core - and F(0) - the membrane proton channel. F(1) has five subunits: alpha(3), beta(3), gamma(1), delta(1), epsilon(1). F(0) has three main subunits: a(1), b(2) and c(10-14). The alpha and beta chains form an alternating ring which encloses part of the gamma chain. F(1) is attached to F(0) by a central stalk formed by the gamma and epsilon chains, while a peripheral stalk is formed by the delta and b chains.</text>
</comment>
<evidence type="ECO:0000256" key="2">
    <source>
        <dbReference type="ARBA" id="ARBA00022448"/>
    </source>
</evidence>
<dbReference type="Proteomes" id="UP001321249">
    <property type="component" value="Unassembled WGS sequence"/>
</dbReference>
<evidence type="ECO:0000256" key="7">
    <source>
        <dbReference type="HAMAP-Rule" id="MF_01416"/>
    </source>
</evidence>
<proteinExistence type="inferred from homology"/>
<comment type="similarity">
    <text evidence="7">Belongs to the ATPase delta chain family.</text>
</comment>
<dbReference type="PANTHER" id="PTHR11910">
    <property type="entry name" value="ATP SYNTHASE DELTA CHAIN"/>
    <property type="match status" value="1"/>
</dbReference>
<reference evidence="11 12" key="1">
    <citation type="submission" date="2019-11" db="EMBL/GenBank/DDBJ databases">
        <authorList>
            <person name="Cho J.-C."/>
        </authorList>
    </citation>
    <scope>NUCLEOTIDE SEQUENCE [LARGE SCALE GENOMIC DNA]</scope>
    <source>
        <strain evidence="10 11">JH1073</strain>
        <strain evidence="9 12">JH702</strain>
    </source>
</reference>
<keyword evidence="2 7" id="KW-0813">Transport</keyword>
<evidence type="ECO:0000313" key="11">
    <source>
        <dbReference type="Proteomes" id="UP001219901"/>
    </source>
</evidence>
<evidence type="ECO:0000256" key="4">
    <source>
        <dbReference type="ARBA" id="ARBA00023065"/>
    </source>
</evidence>
<dbReference type="GO" id="GO:0045259">
    <property type="term" value="C:proton-transporting ATP synthase complex"/>
    <property type="evidence" value="ECO:0007669"/>
    <property type="project" value="UniProtKB-KW"/>
</dbReference>
<sequence>MAATGRRYAQAAFELAKEKNNLDRWEKDLAQAAEVLGDSDVLGFLDAPQVADSVKLDGISKLMSDVDVLVRNTVNLMTVNRDITKFADMYRLFSEMADEHRGIARAEVVTAVPLDDARRSKIADGLAKLVGRTEVKISESVDPEIIGGVVAKVGDRLIDGSTRTQLRAMRDSLAERPVD</sequence>
<dbReference type="EMBL" id="CP046147">
    <property type="protein sequence ID" value="WFG39905.1"/>
    <property type="molecule type" value="Genomic_DNA"/>
</dbReference>
<name>A0AAJ6CVF0_9CHLR</name>
<dbReference type="Gene3D" id="1.10.520.20">
    <property type="entry name" value="N-terminal domain of the delta subunit of the F1F0-ATP synthase"/>
    <property type="match status" value="1"/>
</dbReference>
<dbReference type="AlphaFoldDB" id="A0AAJ6CVF0"/>
<evidence type="ECO:0000256" key="1">
    <source>
        <dbReference type="ARBA" id="ARBA00004370"/>
    </source>
</evidence>
<dbReference type="GO" id="GO:0005886">
    <property type="term" value="C:plasma membrane"/>
    <property type="evidence" value="ECO:0007669"/>
    <property type="project" value="UniProtKB-SubCell"/>
</dbReference>
<keyword evidence="5 7" id="KW-0472">Membrane</keyword>
<dbReference type="NCBIfam" id="TIGR01145">
    <property type="entry name" value="ATP_synt_delta"/>
    <property type="match status" value="1"/>
</dbReference>
<dbReference type="HAMAP" id="MF_01416">
    <property type="entry name" value="ATP_synth_delta_bact"/>
    <property type="match status" value="1"/>
</dbReference>
<evidence type="ECO:0000313" key="9">
    <source>
        <dbReference type="EMBL" id="MDG0867731.1"/>
    </source>
</evidence>
<keyword evidence="7" id="KW-0139">CF(1)</keyword>
<evidence type="ECO:0000256" key="3">
    <source>
        <dbReference type="ARBA" id="ARBA00022781"/>
    </source>
</evidence>
<dbReference type="RefSeq" id="WP_342826370.1">
    <property type="nucleotide sequence ID" value="NZ_CP046146.1"/>
</dbReference>
<evidence type="ECO:0000256" key="5">
    <source>
        <dbReference type="ARBA" id="ARBA00023136"/>
    </source>
</evidence>
<keyword evidence="4 7" id="KW-0406">Ion transport</keyword>
<dbReference type="NCBIfam" id="NF004402">
    <property type="entry name" value="PRK05758.2-2"/>
    <property type="match status" value="1"/>
</dbReference>
<dbReference type="GO" id="GO:0046933">
    <property type="term" value="F:proton-transporting ATP synthase activity, rotational mechanism"/>
    <property type="evidence" value="ECO:0007669"/>
    <property type="project" value="UniProtKB-UniRule"/>
</dbReference>
<keyword evidence="11" id="KW-1185">Reference proteome</keyword>
<dbReference type="InterPro" id="IPR000711">
    <property type="entry name" value="ATPase_OSCP/dsu"/>
</dbReference>
<evidence type="ECO:0000313" key="12">
    <source>
        <dbReference type="Proteomes" id="UP001321249"/>
    </source>
</evidence>
<evidence type="ECO:0000313" key="10">
    <source>
        <dbReference type="EMBL" id="WFG39905.1"/>
    </source>
</evidence>
<keyword evidence="7" id="KW-1003">Cell membrane</keyword>
<dbReference type="EMBL" id="WMBE01000003">
    <property type="protein sequence ID" value="MDG0867731.1"/>
    <property type="molecule type" value="Genomic_DNA"/>
</dbReference>
<evidence type="ECO:0000256" key="8">
    <source>
        <dbReference type="SAM" id="Coils"/>
    </source>
</evidence>
<organism evidence="10 11">
    <name type="scientific">Candidatus Lucifugimonas marina</name>
    <dbReference type="NCBI Taxonomy" id="3038979"/>
    <lineage>
        <taxon>Bacteria</taxon>
        <taxon>Bacillati</taxon>
        <taxon>Chloroflexota</taxon>
        <taxon>Dehalococcoidia</taxon>
        <taxon>SAR202 cluster</taxon>
        <taxon>Candidatus Lucifugimonadales</taxon>
        <taxon>Candidatus Lucifugimonadaceae</taxon>
        <taxon>Candidatus Lucifugimonas</taxon>
    </lineage>
</organism>
<dbReference type="Pfam" id="PF00213">
    <property type="entry name" value="OSCP"/>
    <property type="match status" value="1"/>
</dbReference>